<evidence type="ECO:0000313" key="2">
    <source>
        <dbReference type="EMBL" id="KAK3107340.1"/>
    </source>
</evidence>
<name>A0AA89C9Z2_PINIB</name>
<evidence type="ECO:0000313" key="3">
    <source>
        <dbReference type="Proteomes" id="UP001186944"/>
    </source>
</evidence>
<proteinExistence type="predicted"/>
<organism evidence="2 3">
    <name type="scientific">Pinctada imbricata</name>
    <name type="common">Atlantic pearl-oyster</name>
    <name type="synonym">Pinctada martensii</name>
    <dbReference type="NCBI Taxonomy" id="66713"/>
    <lineage>
        <taxon>Eukaryota</taxon>
        <taxon>Metazoa</taxon>
        <taxon>Spiralia</taxon>
        <taxon>Lophotrochozoa</taxon>
        <taxon>Mollusca</taxon>
        <taxon>Bivalvia</taxon>
        <taxon>Autobranchia</taxon>
        <taxon>Pteriomorphia</taxon>
        <taxon>Pterioida</taxon>
        <taxon>Pterioidea</taxon>
        <taxon>Pteriidae</taxon>
        <taxon>Pinctada</taxon>
    </lineage>
</organism>
<dbReference type="PANTHER" id="PTHR47160">
    <property type="entry name" value="PUTATIVE-RELATED"/>
    <property type="match status" value="1"/>
</dbReference>
<reference evidence="2" key="1">
    <citation type="submission" date="2019-08" db="EMBL/GenBank/DDBJ databases">
        <title>The improved chromosome-level genome for the pearl oyster Pinctada fucata martensii using PacBio sequencing and Hi-C.</title>
        <authorList>
            <person name="Zheng Z."/>
        </authorList>
    </citation>
    <scope>NUCLEOTIDE SEQUENCE</scope>
    <source>
        <strain evidence="2">ZZ-2019</strain>
        <tissue evidence="2">Adductor muscle</tissue>
    </source>
</reference>
<dbReference type="Proteomes" id="UP001186944">
    <property type="component" value="Unassembled WGS sequence"/>
</dbReference>
<evidence type="ECO:0000259" key="1">
    <source>
        <dbReference type="Pfam" id="PF10551"/>
    </source>
</evidence>
<dbReference type="EMBL" id="VSWD01000002">
    <property type="protein sequence ID" value="KAK3107340.1"/>
    <property type="molecule type" value="Genomic_DNA"/>
</dbReference>
<gene>
    <name evidence="2" type="ORF">FSP39_012231</name>
</gene>
<dbReference type="Pfam" id="PF10551">
    <property type="entry name" value="MULE"/>
    <property type="match status" value="1"/>
</dbReference>
<keyword evidence="3" id="KW-1185">Reference proteome</keyword>
<dbReference type="AlphaFoldDB" id="A0AA89C9Z2"/>
<comment type="caution">
    <text evidence="2">The sequence shown here is derived from an EMBL/GenBank/DDBJ whole genome shotgun (WGS) entry which is preliminary data.</text>
</comment>
<accession>A0AA89C9Z2</accession>
<dbReference type="PANTHER" id="PTHR47160:SF8">
    <property type="entry name" value="MULE TRANSPOSASE DOMAIN-CONTAINING PROTEIN"/>
    <property type="match status" value="1"/>
</dbReference>
<dbReference type="InterPro" id="IPR018289">
    <property type="entry name" value="MULE_transposase_dom"/>
</dbReference>
<sequence>MTPIPSIYDEEITKLRDAPWDSQTREVASKPPTFSAMYRARQKTVPPIPSTRQTIQLNDKFQRTTSGELFLQADYGDADRILIFASPDNVEHLCAAPDIYCDGTFYTAPPMFDSIFTIHAFVGDVMFPLVYSLLPKRDTATYTRFFTLLKDIATRHNRQLTPTTINLDFESASRNAATQAFPNVQLKGCLFHFTQAIWRKTQSLGMQVDYRNQQNVQLLVRRMTALPLIPLPNLDDYWLHAVADAPPWTDCIRL</sequence>
<feature type="domain" description="MULE transposase" evidence="1">
    <location>
        <begin position="101"/>
        <end position="195"/>
    </location>
</feature>
<protein>
    <recommendedName>
        <fullName evidence="1">MULE transposase domain-containing protein</fullName>
    </recommendedName>
</protein>